<name>A0A7Y0Q7X7_9GAMM</name>
<sequence>MSEVRELNIATITNENRDHVVEWLRDRSAFHIWFSSIVTGSFVVISVFGNKPGFSTPSGVLLSISVALLILSLLANLVCVWSIPSWKYRVATGELREAKTMRNELAITAWCGVLSFVAALTLGFIGSMPA</sequence>
<evidence type="ECO:0000313" key="2">
    <source>
        <dbReference type="EMBL" id="NMP32372.1"/>
    </source>
</evidence>
<keyword evidence="1" id="KW-0812">Transmembrane</keyword>
<comment type="caution">
    <text evidence="2">The sequence shown here is derived from an EMBL/GenBank/DDBJ whole genome shotgun (WGS) entry which is preliminary data.</text>
</comment>
<protein>
    <recommendedName>
        <fullName evidence="4">DUF202 domain-containing protein</fullName>
    </recommendedName>
</protein>
<reference evidence="2 3" key="1">
    <citation type="submission" date="2020-04" db="EMBL/GenBank/DDBJ databases">
        <title>Thalassotalea sp. M1531, isolated from the surface of marine red alga.</title>
        <authorList>
            <person name="Pang L."/>
            <person name="Lu D.-C."/>
        </authorList>
    </citation>
    <scope>NUCLEOTIDE SEQUENCE [LARGE SCALE GENOMIC DNA]</scope>
    <source>
        <strain evidence="2 3">M1531</strain>
    </source>
</reference>
<keyword evidence="1" id="KW-1133">Transmembrane helix</keyword>
<dbReference type="EMBL" id="JABBXH010000004">
    <property type="protein sequence ID" value="NMP32372.1"/>
    <property type="molecule type" value="Genomic_DNA"/>
</dbReference>
<feature type="transmembrane region" description="Helical" evidence="1">
    <location>
        <begin position="60"/>
        <end position="84"/>
    </location>
</feature>
<evidence type="ECO:0008006" key="4">
    <source>
        <dbReference type="Google" id="ProtNLM"/>
    </source>
</evidence>
<feature type="transmembrane region" description="Helical" evidence="1">
    <location>
        <begin position="30"/>
        <end position="48"/>
    </location>
</feature>
<evidence type="ECO:0000313" key="3">
    <source>
        <dbReference type="Proteomes" id="UP000568664"/>
    </source>
</evidence>
<feature type="transmembrane region" description="Helical" evidence="1">
    <location>
        <begin position="105"/>
        <end position="125"/>
    </location>
</feature>
<organism evidence="2 3">
    <name type="scientific">Thalassotalea algicola</name>
    <dbReference type="NCBI Taxonomy" id="2716224"/>
    <lineage>
        <taxon>Bacteria</taxon>
        <taxon>Pseudomonadati</taxon>
        <taxon>Pseudomonadota</taxon>
        <taxon>Gammaproteobacteria</taxon>
        <taxon>Alteromonadales</taxon>
        <taxon>Colwelliaceae</taxon>
        <taxon>Thalassotalea</taxon>
    </lineage>
</organism>
<dbReference type="RefSeq" id="WP_169075713.1">
    <property type="nucleotide sequence ID" value="NZ_JABBXH010000004.1"/>
</dbReference>
<dbReference type="Proteomes" id="UP000568664">
    <property type="component" value="Unassembled WGS sequence"/>
</dbReference>
<evidence type="ECO:0000256" key="1">
    <source>
        <dbReference type="SAM" id="Phobius"/>
    </source>
</evidence>
<keyword evidence="1" id="KW-0472">Membrane</keyword>
<proteinExistence type="predicted"/>
<gene>
    <name evidence="2" type="ORF">HII17_12445</name>
</gene>
<dbReference type="AlphaFoldDB" id="A0A7Y0Q7X7"/>
<accession>A0A7Y0Q7X7</accession>
<keyword evidence="3" id="KW-1185">Reference proteome</keyword>